<dbReference type="RefSeq" id="WP_344988650.1">
    <property type="nucleotide sequence ID" value="NZ_BAAAXV010000002.1"/>
</dbReference>
<dbReference type="GO" id="GO:0016787">
    <property type="term" value="F:hydrolase activity"/>
    <property type="evidence" value="ECO:0007669"/>
    <property type="project" value="UniProtKB-KW"/>
</dbReference>
<gene>
    <name evidence="1" type="ORF">ACFFSA_42275</name>
</gene>
<name>A0ABV5SDH5_9ACTN</name>
<comment type="caution">
    <text evidence="1">The sequence shown here is derived from an EMBL/GenBank/DDBJ whole genome shotgun (WGS) entry which is preliminary data.</text>
</comment>
<reference evidence="1 2" key="1">
    <citation type="submission" date="2024-09" db="EMBL/GenBank/DDBJ databases">
        <authorList>
            <person name="Sun Q."/>
            <person name="Mori K."/>
        </authorList>
    </citation>
    <scope>NUCLEOTIDE SEQUENCE [LARGE SCALE GENOMIC DNA]</scope>
    <source>
        <strain evidence="1 2">JCM 3143</strain>
    </source>
</reference>
<organism evidence="1 2">
    <name type="scientific">Nonomuraea helvata</name>
    <dbReference type="NCBI Taxonomy" id="37484"/>
    <lineage>
        <taxon>Bacteria</taxon>
        <taxon>Bacillati</taxon>
        <taxon>Actinomycetota</taxon>
        <taxon>Actinomycetes</taxon>
        <taxon>Streptosporangiales</taxon>
        <taxon>Streptosporangiaceae</taxon>
        <taxon>Nonomuraea</taxon>
    </lineage>
</organism>
<dbReference type="EMBL" id="JBHMBW010000064">
    <property type="protein sequence ID" value="MFB9629740.1"/>
    <property type="molecule type" value="Genomic_DNA"/>
</dbReference>
<keyword evidence="1" id="KW-0378">Hydrolase</keyword>
<proteinExistence type="predicted"/>
<keyword evidence="2" id="KW-1185">Reference proteome</keyword>
<evidence type="ECO:0000313" key="1">
    <source>
        <dbReference type="EMBL" id="MFB9629740.1"/>
    </source>
</evidence>
<dbReference type="InterPro" id="IPR029058">
    <property type="entry name" value="AB_hydrolase_fold"/>
</dbReference>
<accession>A0ABV5SDH5</accession>
<sequence length="84" mass="8858">MDRPPIHGTLPHPATRLHEISAPTLVINGLSNVPGIQEVSGLLAKGIPGARRLDLPETGHLPPLERPKEVTAALTAFLADVFTG</sequence>
<dbReference type="SUPFAM" id="SSF53474">
    <property type="entry name" value="alpha/beta-Hydrolases"/>
    <property type="match status" value="1"/>
</dbReference>
<protein>
    <submittedName>
        <fullName evidence="1">Alpha/beta fold hydrolase</fullName>
    </submittedName>
</protein>
<evidence type="ECO:0000313" key="2">
    <source>
        <dbReference type="Proteomes" id="UP001589532"/>
    </source>
</evidence>
<dbReference type="Gene3D" id="3.40.50.1820">
    <property type="entry name" value="alpha/beta hydrolase"/>
    <property type="match status" value="1"/>
</dbReference>
<dbReference type="Proteomes" id="UP001589532">
    <property type="component" value="Unassembled WGS sequence"/>
</dbReference>